<evidence type="ECO:0000259" key="2">
    <source>
        <dbReference type="PROSITE" id="PS00028"/>
    </source>
</evidence>
<dbReference type="GO" id="GO:0042273">
    <property type="term" value="P:ribosomal large subunit biogenesis"/>
    <property type="evidence" value="ECO:0007669"/>
    <property type="project" value="TreeGrafter"/>
</dbReference>
<dbReference type="SMART" id="SM00355">
    <property type="entry name" value="ZnF_C2H2"/>
    <property type="match status" value="3"/>
</dbReference>
<dbReference type="PROSITE" id="PS00028">
    <property type="entry name" value="ZINC_FINGER_C2H2_1"/>
    <property type="match status" value="3"/>
</dbReference>
<evidence type="ECO:0000313" key="3">
    <source>
        <dbReference type="EMBL" id="KAJ3439277.1"/>
    </source>
</evidence>
<gene>
    <name evidence="3" type="ORF">M0812_15301</name>
</gene>
<feature type="domain" description="C2H2-type" evidence="2">
    <location>
        <begin position="205"/>
        <end position="226"/>
    </location>
</feature>
<feature type="domain" description="C2H2-type" evidence="2">
    <location>
        <begin position="8"/>
        <end position="30"/>
    </location>
</feature>
<protein>
    <submittedName>
        <fullName evidence="3">Zinc finger protein</fullName>
    </submittedName>
</protein>
<dbReference type="PANTHER" id="PTHR13182">
    <property type="entry name" value="ZINC FINGER PROTEIN 622"/>
    <property type="match status" value="1"/>
</dbReference>
<dbReference type="Pfam" id="PF12756">
    <property type="entry name" value="zf-C2H2_2"/>
    <property type="match status" value="1"/>
</dbReference>
<feature type="compositionally biased region" description="Polar residues" evidence="1">
    <location>
        <begin position="89"/>
        <end position="99"/>
    </location>
</feature>
<feature type="compositionally biased region" description="Basic and acidic residues" evidence="1">
    <location>
        <begin position="162"/>
        <end position="171"/>
    </location>
</feature>
<accession>A0AAV7ZFU7</accession>
<feature type="domain" description="C2H2-type" evidence="2">
    <location>
        <begin position="256"/>
        <end position="278"/>
    </location>
</feature>
<feature type="compositionally biased region" description="Basic and acidic residues" evidence="1">
    <location>
        <begin position="120"/>
        <end position="132"/>
    </location>
</feature>
<proteinExistence type="predicted"/>
<dbReference type="EMBL" id="JANTQA010000032">
    <property type="protein sequence ID" value="KAJ3439277.1"/>
    <property type="molecule type" value="Genomic_DNA"/>
</dbReference>
<feature type="compositionally biased region" description="Basic and acidic residues" evidence="1">
    <location>
        <begin position="139"/>
        <end position="155"/>
    </location>
</feature>
<comment type="caution">
    <text evidence="3">The sequence shown here is derived from an EMBL/GenBank/DDBJ whole genome shotgun (WGS) entry which is preliminary data.</text>
</comment>
<feature type="region of interest" description="Disordered" evidence="1">
    <location>
        <begin position="60"/>
        <end position="186"/>
    </location>
</feature>
<name>A0AAV7ZFU7_9EUKA</name>
<dbReference type="AlphaFoldDB" id="A0AAV7ZFU7"/>
<sequence>MSKYKSACNGCRLYFPSREELMKHYKTEFHQFNLIRKSQQLIPLTNEQYDQYLEEQMEYEKNQKKTRGRVKGRKAQRRRREKIRREQELTNIVQGISGNKKQRRPSPRKNQNLQQTNKQTNEKENKNVKETVNKQTNENTKEKETKETKEKEENQTKIQETTNEKEQEQEQKTTQNKMTQEEYEENRLKEKLKRNLSQQVGVNTCAFCGKECGSVKKTLSHMSKVHCFYIPDLDFLTDPEGLVTYINDKISLGNFCCYCDKEFKSLVAVRDHMISAGHTRIKTSQDNWEEFADYYDYSSSYTQEGIDLLVDELFPNEEIITEEMEETVQETMVSVRFFPKPVVDPITKELLIDGGTRRLGNREFKHIYKQKIDYEKVEKMKQLLEKKYLALGWVGSDYTWEEAKKMRKKLNVQSKRQVKEISQRSEGFNSLRRLYNLPTKH</sequence>
<feature type="compositionally biased region" description="Low complexity" evidence="1">
    <location>
        <begin position="109"/>
        <end position="119"/>
    </location>
</feature>
<organism evidence="3 4">
    <name type="scientific">Anaeramoeba flamelloides</name>
    <dbReference type="NCBI Taxonomy" id="1746091"/>
    <lineage>
        <taxon>Eukaryota</taxon>
        <taxon>Metamonada</taxon>
        <taxon>Anaeramoebidae</taxon>
        <taxon>Anaeramoeba</taxon>
    </lineage>
</organism>
<evidence type="ECO:0000256" key="1">
    <source>
        <dbReference type="SAM" id="MobiDB-lite"/>
    </source>
</evidence>
<evidence type="ECO:0000313" key="4">
    <source>
        <dbReference type="Proteomes" id="UP001146793"/>
    </source>
</evidence>
<dbReference type="InterPro" id="IPR013087">
    <property type="entry name" value="Znf_C2H2_type"/>
</dbReference>
<dbReference type="GO" id="GO:0030687">
    <property type="term" value="C:preribosome, large subunit precursor"/>
    <property type="evidence" value="ECO:0007669"/>
    <property type="project" value="TreeGrafter"/>
</dbReference>
<reference evidence="3" key="1">
    <citation type="submission" date="2022-08" db="EMBL/GenBank/DDBJ databases">
        <title>Novel sulphate-reducing endosymbionts in the free-living metamonad Anaeramoeba.</title>
        <authorList>
            <person name="Jerlstrom-Hultqvist J."/>
            <person name="Cepicka I."/>
            <person name="Gallot-Lavallee L."/>
            <person name="Salas-Leiva D."/>
            <person name="Curtis B.A."/>
            <person name="Zahonova K."/>
            <person name="Pipaliya S."/>
            <person name="Dacks J."/>
            <person name="Roger A.J."/>
        </authorList>
    </citation>
    <scope>NUCLEOTIDE SEQUENCE</scope>
    <source>
        <strain evidence="3">Busselton2</strain>
    </source>
</reference>
<dbReference type="InterPro" id="IPR041661">
    <property type="entry name" value="ZN622/Rei1/Reh1_Znf-C2H2"/>
</dbReference>
<dbReference type="InterPro" id="IPR040025">
    <property type="entry name" value="Znf622/Rei1/Reh1"/>
</dbReference>
<feature type="compositionally biased region" description="Basic residues" evidence="1">
    <location>
        <begin position="64"/>
        <end position="82"/>
    </location>
</feature>
<dbReference type="Proteomes" id="UP001146793">
    <property type="component" value="Unassembled WGS sequence"/>
</dbReference>
<dbReference type="PANTHER" id="PTHR13182:SF8">
    <property type="entry name" value="CYTOPLASMIC 60S SUBUNIT BIOGENESIS FACTOR ZNF622"/>
    <property type="match status" value="1"/>
</dbReference>